<sequence>MGGAIALPFSSKNRGAIAWFPLRTESEHNQIALVAILPNRISSKNRESDR</sequence>
<gene>
    <name evidence="1" type="ORF">GXM_09841</name>
</gene>
<dbReference type="KEGG" id="nsh:GXM_09841"/>
<dbReference type="Proteomes" id="UP000326678">
    <property type="component" value="Chromosome pGXM01"/>
</dbReference>
<reference evidence="1 2" key="1">
    <citation type="submission" date="2019-10" db="EMBL/GenBank/DDBJ databases">
        <title>Genomic and transcriptomic insights into the perfect genentic adaptation of a filamentous nitrogen-fixing cyanobacterium to rice fields.</title>
        <authorList>
            <person name="Chen Z."/>
        </authorList>
    </citation>
    <scope>NUCLEOTIDE SEQUENCE [LARGE SCALE GENOMIC DNA]</scope>
    <source>
        <strain evidence="1">CCNUC1</strain>
    </source>
</reference>
<evidence type="ECO:0000313" key="2">
    <source>
        <dbReference type="Proteomes" id="UP000326678"/>
    </source>
</evidence>
<accession>A0A5P8WHK2</accession>
<name>A0A5P8WHK2_9NOSO</name>
<protein>
    <submittedName>
        <fullName evidence="1">Uncharacterized protein</fullName>
    </submittedName>
</protein>
<proteinExistence type="predicted"/>
<evidence type="ECO:0000313" key="1">
    <source>
        <dbReference type="EMBL" id="QFS52347.1"/>
    </source>
</evidence>
<organism evidence="1 2">
    <name type="scientific">Nostoc sphaeroides CCNUC1</name>
    <dbReference type="NCBI Taxonomy" id="2653204"/>
    <lineage>
        <taxon>Bacteria</taxon>
        <taxon>Bacillati</taxon>
        <taxon>Cyanobacteriota</taxon>
        <taxon>Cyanophyceae</taxon>
        <taxon>Nostocales</taxon>
        <taxon>Nostocaceae</taxon>
        <taxon>Nostoc</taxon>
    </lineage>
</organism>
<dbReference type="AlphaFoldDB" id="A0A5P8WHK2"/>
<keyword evidence="2" id="KW-1185">Reference proteome</keyword>
<dbReference type="EMBL" id="CP045228">
    <property type="protein sequence ID" value="QFS52347.1"/>
    <property type="molecule type" value="Genomic_DNA"/>
</dbReference>